<comment type="similarity">
    <text evidence="3">Belongs to the flavoredoxin family.</text>
</comment>
<dbReference type="OrthoDB" id="9794638at2"/>
<dbReference type="SUPFAM" id="SSF50475">
    <property type="entry name" value="FMN-binding split barrel"/>
    <property type="match status" value="1"/>
</dbReference>
<protein>
    <submittedName>
        <fullName evidence="5">Flavin reductase</fullName>
    </submittedName>
</protein>
<dbReference type="EMBL" id="CP020953">
    <property type="protein sequence ID" value="AWI06963.1"/>
    <property type="molecule type" value="Genomic_DNA"/>
</dbReference>
<keyword evidence="6" id="KW-1185">Reference proteome</keyword>
<keyword evidence="2" id="KW-0285">Flavoprotein</keyword>
<dbReference type="InterPro" id="IPR002563">
    <property type="entry name" value="Flavin_Rdtase-like_dom"/>
</dbReference>
<evidence type="ECO:0000259" key="4">
    <source>
        <dbReference type="SMART" id="SM00903"/>
    </source>
</evidence>
<gene>
    <name evidence="5" type="ORF">B9W14_21525</name>
</gene>
<feature type="domain" description="Flavin reductase like" evidence="4">
    <location>
        <begin position="11"/>
        <end position="157"/>
    </location>
</feature>
<dbReference type="Gene3D" id="2.30.110.10">
    <property type="entry name" value="Electron Transport, Fmn-binding Protein, Chain A"/>
    <property type="match status" value="1"/>
</dbReference>
<dbReference type="Proteomes" id="UP000244910">
    <property type="component" value="Chromosome"/>
</dbReference>
<reference evidence="6" key="1">
    <citation type="submission" date="2017-04" db="EMBL/GenBank/DDBJ databases">
        <authorList>
            <person name="Song Y."/>
            <person name="Cho B.-K."/>
        </authorList>
    </citation>
    <scope>NUCLEOTIDE SEQUENCE [LARGE SCALE GENOMIC DNA]</scope>
    <source>
        <strain evidence="6">SL1</strain>
    </source>
</reference>
<proteinExistence type="inferred from homology"/>
<evidence type="ECO:0000313" key="6">
    <source>
        <dbReference type="Proteomes" id="UP000244910"/>
    </source>
</evidence>
<dbReference type="KEGG" id="cdrk:B9W14_21525"/>
<dbReference type="AlphaFoldDB" id="A0A2U8DW11"/>
<dbReference type="GO" id="GO:0016646">
    <property type="term" value="F:oxidoreductase activity, acting on the CH-NH group of donors, NAD or NADP as acceptor"/>
    <property type="evidence" value="ECO:0007669"/>
    <property type="project" value="UniProtKB-ARBA"/>
</dbReference>
<dbReference type="GO" id="GO:0010181">
    <property type="term" value="F:FMN binding"/>
    <property type="evidence" value="ECO:0007669"/>
    <property type="project" value="InterPro"/>
</dbReference>
<dbReference type="PANTHER" id="PTHR43567">
    <property type="entry name" value="FLAVOREDOXIN-RELATED-RELATED"/>
    <property type="match status" value="1"/>
</dbReference>
<dbReference type="InterPro" id="IPR052174">
    <property type="entry name" value="Flavoredoxin"/>
</dbReference>
<comment type="cofactor">
    <cofactor evidence="1">
        <name>FMN</name>
        <dbReference type="ChEBI" id="CHEBI:58210"/>
    </cofactor>
</comment>
<organism evidence="5 6">
    <name type="scientific">Clostridium drakei</name>
    <dbReference type="NCBI Taxonomy" id="332101"/>
    <lineage>
        <taxon>Bacteria</taxon>
        <taxon>Bacillati</taxon>
        <taxon>Bacillota</taxon>
        <taxon>Clostridia</taxon>
        <taxon>Eubacteriales</taxon>
        <taxon>Clostridiaceae</taxon>
        <taxon>Clostridium</taxon>
    </lineage>
</organism>
<name>A0A2U8DW11_9CLOT</name>
<dbReference type="Pfam" id="PF01613">
    <property type="entry name" value="Flavin_Reduct"/>
    <property type="match status" value="1"/>
</dbReference>
<dbReference type="RefSeq" id="WP_032079472.1">
    <property type="nucleotide sequence ID" value="NZ_CP020953.1"/>
</dbReference>
<evidence type="ECO:0000256" key="1">
    <source>
        <dbReference type="ARBA" id="ARBA00001917"/>
    </source>
</evidence>
<dbReference type="PANTHER" id="PTHR43567:SF1">
    <property type="entry name" value="FLAVOREDOXIN"/>
    <property type="match status" value="1"/>
</dbReference>
<accession>A0A2U8DW11</accession>
<dbReference type="SMART" id="SM00903">
    <property type="entry name" value="Flavin_Reduct"/>
    <property type="match status" value="1"/>
</dbReference>
<sequence>MTKISFKGSAMLNPVPSVLITSQNKEGKTNVFTVGWIGTACTRPPMITAAIRPERLSYEYIKEAGEFVVNLPSKDMVRTVDFCGVRSGKNIDKIEHCNLTLEQSEKVKVPSIKQCPVSLECKVKTITPLGSHDLFLAEVLAIHVEENLLDENGKIHLEKANLICYSHGEYFSLNSKALGKFGYSVEKKKKSKNKFKK</sequence>
<evidence type="ECO:0000313" key="5">
    <source>
        <dbReference type="EMBL" id="AWI06963.1"/>
    </source>
</evidence>
<dbReference type="InterPro" id="IPR012349">
    <property type="entry name" value="Split_barrel_FMN-bd"/>
</dbReference>
<evidence type="ECO:0000256" key="2">
    <source>
        <dbReference type="ARBA" id="ARBA00022630"/>
    </source>
</evidence>
<evidence type="ECO:0000256" key="3">
    <source>
        <dbReference type="ARBA" id="ARBA00038054"/>
    </source>
</evidence>